<feature type="region of interest" description="Disordered" evidence="1">
    <location>
        <begin position="32"/>
        <end position="151"/>
    </location>
</feature>
<evidence type="ECO:0000313" key="3">
    <source>
        <dbReference type="Proteomes" id="UP001309876"/>
    </source>
</evidence>
<feature type="compositionally biased region" description="Gly residues" evidence="1">
    <location>
        <begin position="131"/>
        <end position="141"/>
    </location>
</feature>
<reference evidence="2 3" key="1">
    <citation type="submission" date="2023-08" db="EMBL/GenBank/DDBJ databases">
        <title>Black Yeasts Isolated from many extreme environments.</title>
        <authorList>
            <person name="Coleine C."/>
            <person name="Stajich J.E."/>
            <person name="Selbmann L."/>
        </authorList>
    </citation>
    <scope>NUCLEOTIDE SEQUENCE [LARGE SCALE GENOMIC DNA]</scope>
    <source>
        <strain evidence="2 3">CCFEE 5910</strain>
    </source>
</reference>
<sequence length="151" mass="15827">MASRLTSFKRAFIISRTPLSKTHTPLLYSRRFQTGVASSTQHPNPQRDAQLDREKIDRQSDEYSKSGTEEETAAQDHAAFDPNSSNDPEEAMKEAGKGNDVNPLDASPANPGLSSGTSEVSGGADKKKSEGGGGREGGGDSTGAKSGGESV</sequence>
<evidence type="ECO:0000313" key="2">
    <source>
        <dbReference type="EMBL" id="KAK5083894.1"/>
    </source>
</evidence>
<dbReference type="EMBL" id="JAVRRJ010000006">
    <property type="protein sequence ID" value="KAK5083894.1"/>
    <property type="molecule type" value="Genomic_DNA"/>
</dbReference>
<feature type="compositionally biased region" description="Basic and acidic residues" evidence="1">
    <location>
        <begin position="49"/>
        <end position="68"/>
    </location>
</feature>
<dbReference type="PANTHER" id="PTHR42090:SF1">
    <property type="match status" value="1"/>
</dbReference>
<keyword evidence="3" id="KW-1185">Reference proteome</keyword>
<proteinExistence type="predicted"/>
<feature type="compositionally biased region" description="Low complexity" evidence="1">
    <location>
        <begin position="142"/>
        <end position="151"/>
    </location>
</feature>
<dbReference type="PANTHER" id="PTHR42090">
    <property type="match status" value="1"/>
</dbReference>
<accession>A0AAN7SXU2</accession>
<dbReference type="AlphaFoldDB" id="A0AAN7SXU2"/>
<protein>
    <submittedName>
        <fullName evidence="2">Uncharacterized protein</fullName>
    </submittedName>
</protein>
<organism evidence="2 3">
    <name type="scientific">Lithohypha guttulata</name>
    <dbReference type="NCBI Taxonomy" id="1690604"/>
    <lineage>
        <taxon>Eukaryota</taxon>
        <taxon>Fungi</taxon>
        <taxon>Dikarya</taxon>
        <taxon>Ascomycota</taxon>
        <taxon>Pezizomycotina</taxon>
        <taxon>Eurotiomycetes</taxon>
        <taxon>Chaetothyriomycetidae</taxon>
        <taxon>Chaetothyriales</taxon>
        <taxon>Trichomeriaceae</taxon>
        <taxon>Lithohypha</taxon>
    </lineage>
</organism>
<feature type="compositionally biased region" description="Polar residues" evidence="1">
    <location>
        <begin position="32"/>
        <end position="44"/>
    </location>
</feature>
<evidence type="ECO:0000256" key="1">
    <source>
        <dbReference type="SAM" id="MobiDB-lite"/>
    </source>
</evidence>
<dbReference type="Proteomes" id="UP001309876">
    <property type="component" value="Unassembled WGS sequence"/>
</dbReference>
<gene>
    <name evidence="2" type="ORF">LTR05_006401</name>
</gene>
<comment type="caution">
    <text evidence="2">The sequence shown here is derived from an EMBL/GenBank/DDBJ whole genome shotgun (WGS) entry which is preliminary data.</text>
</comment>
<name>A0AAN7SXU2_9EURO</name>